<accession>A0A2P6NXN7</accession>
<feature type="DNA-binding region" description="Homeobox" evidence="4">
    <location>
        <begin position="16"/>
        <end position="75"/>
    </location>
</feature>
<evidence type="ECO:0000256" key="5">
    <source>
        <dbReference type="RuleBase" id="RU000682"/>
    </source>
</evidence>
<dbReference type="AlphaFoldDB" id="A0A2P6NXN7"/>
<dbReference type="InterPro" id="IPR050460">
    <property type="entry name" value="Distal-less_Homeobox_TF"/>
</dbReference>
<gene>
    <name evidence="8" type="ORF">PROFUN_02802</name>
</gene>
<evidence type="ECO:0000256" key="3">
    <source>
        <dbReference type="ARBA" id="ARBA00023242"/>
    </source>
</evidence>
<feature type="region of interest" description="Disordered" evidence="6">
    <location>
        <begin position="1"/>
        <end position="22"/>
    </location>
</feature>
<dbReference type="InterPro" id="IPR001356">
    <property type="entry name" value="HD"/>
</dbReference>
<comment type="caution">
    <text evidence="8">The sequence shown here is derived from an EMBL/GenBank/DDBJ whole genome shotgun (WGS) entry which is preliminary data.</text>
</comment>
<keyword evidence="1 4" id="KW-0238">DNA-binding</keyword>
<comment type="subcellular location">
    <subcellularLocation>
        <location evidence="4 5">Nucleus</location>
    </subcellularLocation>
</comment>
<evidence type="ECO:0000259" key="7">
    <source>
        <dbReference type="PROSITE" id="PS50071"/>
    </source>
</evidence>
<dbReference type="PANTHER" id="PTHR24327">
    <property type="entry name" value="HOMEOBOX PROTEIN"/>
    <property type="match status" value="1"/>
</dbReference>
<dbReference type="GO" id="GO:0000981">
    <property type="term" value="F:DNA-binding transcription factor activity, RNA polymerase II-specific"/>
    <property type="evidence" value="ECO:0007669"/>
    <property type="project" value="TreeGrafter"/>
</dbReference>
<keyword evidence="9" id="KW-1185">Reference proteome</keyword>
<dbReference type="Proteomes" id="UP000241769">
    <property type="component" value="Unassembled WGS sequence"/>
</dbReference>
<dbReference type="GO" id="GO:0000978">
    <property type="term" value="F:RNA polymerase II cis-regulatory region sequence-specific DNA binding"/>
    <property type="evidence" value="ECO:0007669"/>
    <property type="project" value="TreeGrafter"/>
</dbReference>
<dbReference type="PROSITE" id="PS50071">
    <property type="entry name" value="HOMEOBOX_2"/>
    <property type="match status" value="1"/>
</dbReference>
<evidence type="ECO:0000256" key="1">
    <source>
        <dbReference type="ARBA" id="ARBA00023125"/>
    </source>
</evidence>
<feature type="domain" description="Homeobox" evidence="7">
    <location>
        <begin position="14"/>
        <end position="74"/>
    </location>
</feature>
<evidence type="ECO:0000313" key="9">
    <source>
        <dbReference type="Proteomes" id="UP000241769"/>
    </source>
</evidence>
<dbReference type="Pfam" id="PF00046">
    <property type="entry name" value="Homeodomain"/>
    <property type="match status" value="1"/>
</dbReference>
<keyword evidence="2 4" id="KW-0371">Homeobox</keyword>
<dbReference type="EMBL" id="MDYQ01000008">
    <property type="protein sequence ID" value="PRP88706.1"/>
    <property type="molecule type" value="Genomic_DNA"/>
</dbReference>
<proteinExistence type="predicted"/>
<evidence type="ECO:0000256" key="2">
    <source>
        <dbReference type="ARBA" id="ARBA00023155"/>
    </source>
</evidence>
<organism evidence="8 9">
    <name type="scientific">Planoprotostelium fungivorum</name>
    <dbReference type="NCBI Taxonomy" id="1890364"/>
    <lineage>
        <taxon>Eukaryota</taxon>
        <taxon>Amoebozoa</taxon>
        <taxon>Evosea</taxon>
        <taxon>Variosea</taxon>
        <taxon>Cavosteliida</taxon>
        <taxon>Cavosteliaceae</taxon>
        <taxon>Planoprotostelium</taxon>
    </lineage>
</organism>
<dbReference type="CDD" id="cd00086">
    <property type="entry name" value="homeodomain"/>
    <property type="match status" value="1"/>
</dbReference>
<dbReference type="SMART" id="SM00389">
    <property type="entry name" value="HOX"/>
    <property type="match status" value="1"/>
</dbReference>
<dbReference type="GO" id="GO:0005634">
    <property type="term" value="C:nucleus"/>
    <property type="evidence" value="ECO:0007669"/>
    <property type="project" value="UniProtKB-SubCell"/>
</dbReference>
<protein>
    <submittedName>
        <fullName evidence="8">Homeobox protein-like</fullName>
    </submittedName>
</protein>
<evidence type="ECO:0000256" key="4">
    <source>
        <dbReference type="PROSITE-ProRule" id="PRU00108"/>
    </source>
</evidence>
<keyword evidence="3 4" id="KW-0539">Nucleus</keyword>
<dbReference type="InterPro" id="IPR009057">
    <property type="entry name" value="Homeodomain-like_sf"/>
</dbReference>
<dbReference type="OrthoDB" id="6159439at2759"/>
<dbReference type="PANTHER" id="PTHR24327:SF41">
    <property type="entry name" value="BRAIN-SPECIFIC HOMEOBOX PROTEIN"/>
    <property type="match status" value="1"/>
</dbReference>
<dbReference type="Gene3D" id="1.10.10.60">
    <property type="entry name" value="Homeodomain-like"/>
    <property type="match status" value="1"/>
</dbReference>
<evidence type="ECO:0000313" key="8">
    <source>
        <dbReference type="EMBL" id="PRP88706.1"/>
    </source>
</evidence>
<evidence type="ECO:0000256" key="6">
    <source>
        <dbReference type="SAM" id="MobiDB-lite"/>
    </source>
</evidence>
<reference evidence="8 9" key="1">
    <citation type="journal article" date="2018" name="Genome Biol. Evol.">
        <title>Multiple Roots of Fruiting Body Formation in Amoebozoa.</title>
        <authorList>
            <person name="Hillmann F."/>
            <person name="Forbes G."/>
            <person name="Novohradska S."/>
            <person name="Ferling I."/>
            <person name="Riege K."/>
            <person name="Groth M."/>
            <person name="Westermann M."/>
            <person name="Marz M."/>
            <person name="Spaller T."/>
            <person name="Winckler T."/>
            <person name="Schaap P."/>
            <person name="Glockner G."/>
        </authorList>
    </citation>
    <scope>NUCLEOTIDE SEQUENCE [LARGE SCALE GENOMIC DNA]</scope>
    <source>
        <strain evidence="8 9">Jena</strain>
    </source>
</reference>
<dbReference type="InParanoid" id="A0A2P6NXN7"/>
<dbReference type="SUPFAM" id="SSF46689">
    <property type="entry name" value="Homeodomain-like"/>
    <property type="match status" value="1"/>
</dbReference>
<sequence>MKPSWWQHLEPNIEDGRKKENRTTEQQLAVLNETFKKKQRLTDSETKKLSRDIKMSQRRIQTWFQNQRSKEVRMKKEKHVVPQREVVELDSCDEDLCSISGTETIDKMSVAFLITAMDTTIVLEVANKTPQ</sequence>
<name>A0A2P6NXN7_9EUKA</name>